<dbReference type="Proteomes" id="UP000299102">
    <property type="component" value="Unassembled WGS sequence"/>
</dbReference>
<feature type="region of interest" description="Disordered" evidence="1">
    <location>
        <begin position="50"/>
        <end position="69"/>
    </location>
</feature>
<reference evidence="2 3" key="1">
    <citation type="journal article" date="2019" name="Commun. Biol.">
        <title>The bagworm genome reveals a unique fibroin gene that provides high tensile strength.</title>
        <authorList>
            <person name="Kono N."/>
            <person name="Nakamura H."/>
            <person name="Ohtoshi R."/>
            <person name="Tomita M."/>
            <person name="Numata K."/>
            <person name="Arakawa K."/>
        </authorList>
    </citation>
    <scope>NUCLEOTIDE SEQUENCE [LARGE SCALE GENOMIC DNA]</scope>
</reference>
<protein>
    <submittedName>
        <fullName evidence="2">Uncharacterized protein</fullName>
    </submittedName>
</protein>
<dbReference type="AlphaFoldDB" id="A0A4C1UR58"/>
<evidence type="ECO:0000256" key="1">
    <source>
        <dbReference type="SAM" id="MobiDB-lite"/>
    </source>
</evidence>
<sequence length="69" mass="7947">MSGADRTYVAPFSGGETRNLTWHYESQHRRLFPLGHVLAAIRTRRARVAAQRDRLHASPYRSRRAPTDT</sequence>
<comment type="caution">
    <text evidence="2">The sequence shown here is derived from an EMBL/GenBank/DDBJ whole genome shotgun (WGS) entry which is preliminary data.</text>
</comment>
<keyword evidence="3" id="KW-1185">Reference proteome</keyword>
<dbReference type="EMBL" id="BGZK01000213">
    <property type="protein sequence ID" value="GBP28935.1"/>
    <property type="molecule type" value="Genomic_DNA"/>
</dbReference>
<proteinExistence type="predicted"/>
<organism evidence="2 3">
    <name type="scientific">Eumeta variegata</name>
    <name type="common">Bagworm moth</name>
    <name type="synonym">Eumeta japonica</name>
    <dbReference type="NCBI Taxonomy" id="151549"/>
    <lineage>
        <taxon>Eukaryota</taxon>
        <taxon>Metazoa</taxon>
        <taxon>Ecdysozoa</taxon>
        <taxon>Arthropoda</taxon>
        <taxon>Hexapoda</taxon>
        <taxon>Insecta</taxon>
        <taxon>Pterygota</taxon>
        <taxon>Neoptera</taxon>
        <taxon>Endopterygota</taxon>
        <taxon>Lepidoptera</taxon>
        <taxon>Glossata</taxon>
        <taxon>Ditrysia</taxon>
        <taxon>Tineoidea</taxon>
        <taxon>Psychidae</taxon>
        <taxon>Oiketicinae</taxon>
        <taxon>Eumeta</taxon>
    </lineage>
</organism>
<accession>A0A4C1UR58</accession>
<evidence type="ECO:0000313" key="3">
    <source>
        <dbReference type="Proteomes" id="UP000299102"/>
    </source>
</evidence>
<gene>
    <name evidence="2" type="ORF">EVAR_93580_1</name>
</gene>
<evidence type="ECO:0000313" key="2">
    <source>
        <dbReference type="EMBL" id="GBP28935.1"/>
    </source>
</evidence>
<name>A0A4C1UR58_EUMVA</name>